<organism evidence="1 2">
    <name type="scientific">Novosphingobium ginsenosidimutans</name>
    <dbReference type="NCBI Taxonomy" id="1176536"/>
    <lineage>
        <taxon>Bacteria</taxon>
        <taxon>Pseudomonadati</taxon>
        <taxon>Pseudomonadota</taxon>
        <taxon>Alphaproteobacteria</taxon>
        <taxon>Sphingomonadales</taxon>
        <taxon>Sphingomonadaceae</taxon>
        <taxon>Novosphingobium</taxon>
    </lineage>
</organism>
<protein>
    <submittedName>
        <fullName evidence="1">Uncharacterized protein</fullName>
    </submittedName>
</protein>
<gene>
    <name evidence="1" type="ORF">FRF71_05895</name>
</gene>
<dbReference type="AlphaFoldDB" id="A0A5B8S3T7"/>
<dbReference type="EMBL" id="CP042345">
    <property type="protein sequence ID" value="QEA15702.1"/>
    <property type="molecule type" value="Genomic_DNA"/>
</dbReference>
<keyword evidence="2" id="KW-1185">Reference proteome</keyword>
<dbReference type="Proteomes" id="UP000321172">
    <property type="component" value="Chromosome"/>
</dbReference>
<sequence length="318" mass="34358">MTMQFSDIAARAAADGKIAPEEIQVLRELGWADGRMDPDEAEALFVANDALVEPSRDWCDFFVEALSNFIVHTVEPQGHVDQEMADELTFRIDRDGRVGSLAELELLVRVLEKSGSVPASLRAYALRQIEAAIEQGGGPTRHGELAGSGINATEVALLRRMLFAPGSEGAASVCQAEAELLFRLKDAALYEANAAEWQQLFVQGVANYLLGFAGPEPLDSVRAAELEAFMNAEGAGIGGFLTRMMASDVEDAFGSLLGGADAEHFDWEAEAEAGAELTTAETGWLRDRLDADEELDDYEKALIAFIDAETGETFVPRP</sequence>
<dbReference type="OrthoDB" id="7628592at2"/>
<proteinExistence type="predicted"/>
<evidence type="ECO:0000313" key="1">
    <source>
        <dbReference type="EMBL" id="QEA15702.1"/>
    </source>
</evidence>
<reference evidence="1 2" key="1">
    <citation type="journal article" date="2013" name="J. Microbiol. Biotechnol.">
        <title>Novosphingobium ginsenosidimutans sp. nov., with the ability to convert ginsenoside.</title>
        <authorList>
            <person name="Kim J.K."/>
            <person name="He D."/>
            <person name="Liu Q.M."/>
            <person name="Park H.Y."/>
            <person name="Jung M.S."/>
            <person name="Yoon M.H."/>
            <person name="Kim S.C."/>
            <person name="Im W.T."/>
        </authorList>
    </citation>
    <scope>NUCLEOTIDE SEQUENCE [LARGE SCALE GENOMIC DNA]</scope>
    <source>
        <strain evidence="1 2">FW-6</strain>
    </source>
</reference>
<dbReference type="RefSeq" id="WP_147089680.1">
    <property type="nucleotide sequence ID" value="NZ_BAABJD010000001.1"/>
</dbReference>
<accession>A0A5B8S3T7</accession>
<evidence type="ECO:0000313" key="2">
    <source>
        <dbReference type="Proteomes" id="UP000321172"/>
    </source>
</evidence>
<dbReference type="KEGG" id="ngf:FRF71_05895"/>
<name>A0A5B8S3T7_9SPHN</name>